<evidence type="ECO:0000313" key="2">
    <source>
        <dbReference type="EMBL" id="CUP28509.1"/>
    </source>
</evidence>
<evidence type="ECO:0000256" key="1">
    <source>
        <dbReference type="SAM" id="Phobius"/>
    </source>
</evidence>
<feature type="transmembrane region" description="Helical" evidence="1">
    <location>
        <begin position="164"/>
        <end position="184"/>
    </location>
</feature>
<feature type="transmembrane region" description="Helical" evidence="1">
    <location>
        <begin position="89"/>
        <end position="115"/>
    </location>
</feature>
<dbReference type="Proteomes" id="UP000095544">
    <property type="component" value="Unassembled WGS sequence"/>
</dbReference>
<proteinExistence type="predicted"/>
<organism evidence="2 3">
    <name type="scientific">Faecalicatena contorta</name>
    <dbReference type="NCBI Taxonomy" id="39482"/>
    <lineage>
        <taxon>Bacteria</taxon>
        <taxon>Bacillati</taxon>
        <taxon>Bacillota</taxon>
        <taxon>Clostridia</taxon>
        <taxon>Lachnospirales</taxon>
        <taxon>Lachnospiraceae</taxon>
        <taxon>Faecalicatena</taxon>
    </lineage>
</organism>
<keyword evidence="1" id="KW-1133">Transmembrane helix</keyword>
<reference evidence="2 3" key="1">
    <citation type="submission" date="2015-09" db="EMBL/GenBank/DDBJ databases">
        <authorList>
            <consortium name="Pathogen Informatics"/>
        </authorList>
    </citation>
    <scope>NUCLEOTIDE SEQUENCE [LARGE SCALE GENOMIC DNA]</scope>
    <source>
        <strain evidence="2 3">2789STDY5834876</strain>
    </source>
</reference>
<feature type="transmembrane region" description="Helical" evidence="1">
    <location>
        <begin position="20"/>
        <end position="39"/>
    </location>
</feature>
<evidence type="ECO:0000313" key="3">
    <source>
        <dbReference type="Proteomes" id="UP000095544"/>
    </source>
</evidence>
<feature type="transmembrane region" description="Helical" evidence="1">
    <location>
        <begin position="214"/>
        <end position="236"/>
    </location>
</feature>
<dbReference type="EMBL" id="CYZU01000076">
    <property type="protein sequence ID" value="CUP28509.1"/>
    <property type="molecule type" value="Genomic_DNA"/>
</dbReference>
<dbReference type="STRING" id="39482.ERS852491_04750"/>
<dbReference type="RefSeq" id="WP_025656208.1">
    <property type="nucleotide sequence ID" value="NZ_BQNQ01000001.1"/>
</dbReference>
<name>A0A174M405_9FIRM</name>
<accession>A0A174M405</accession>
<feature type="transmembrane region" description="Helical" evidence="1">
    <location>
        <begin position="51"/>
        <end position="68"/>
    </location>
</feature>
<keyword evidence="1" id="KW-0812">Transmembrane</keyword>
<keyword evidence="1" id="KW-0472">Membrane</keyword>
<sequence length="243" mass="27606">MKKLGTVIRYECMTSFKYIWIFYAIEYAVVAAVFVLSYITNGSSGKIGTNGLEFNSFIYVGILGILGFKEDFKMLIQNGFTRKYIFLSTFSLFAFISGIMSLVDTILGNALHHWFHDYHSLFGGLYGYGHSYFLGWVWLFFVYMLICCLFYLVILIINKIGKKISVYAGITLGLTIILIIPALIKFVLPKDLTDRIAAFGLKAFGFMTDGTINFMYPVFIFVLAACILNLCSYCVIRRTELKA</sequence>
<feature type="transmembrane region" description="Helical" evidence="1">
    <location>
        <begin position="135"/>
        <end position="157"/>
    </location>
</feature>
<gene>
    <name evidence="2" type="ORF">ERS852491_04750</name>
</gene>
<dbReference type="OrthoDB" id="1655317at2"/>
<dbReference type="AlphaFoldDB" id="A0A174M405"/>
<dbReference type="GeneID" id="93335520"/>
<protein>
    <submittedName>
        <fullName evidence="2">Uncharacterized protein</fullName>
    </submittedName>
</protein>